<sequence length="105" mass="11320">MGGQHVRARLRSSSSLVVMSRIGLVYVHQTVQSVNSEERSPEAGQGSSAPDTACRASTTAKLLMCQESMNSQDQQGASLSLLWQQDWCMGGASQHAVEQKNRGLV</sequence>
<accession>A0AAV6RIY7</accession>
<evidence type="ECO:0000313" key="2">
    <source>
        <dbReference type="EMBL" id="KAG7504240.1"/>
    </source>
</evidence>
<protein>
    <submittedName>
        <fullName evidence="2">Uncharacterized protein</fullName>
    </submittedName>
</protein>
<organism evidence="2 3">
    <name type="scientific">Solea senegalensis</name>
    <name type="common">Senegalese sole</name>
    <dbReference type="NCBI Taxonomy" id="28829"/>
    <lineage>
        <taxon>Eukaryota</taxon>
        <taxon>Metazoa</taxon>
        <taxon>Chordata</taxon>
        <taxon>Craniata</taxon>
        <taxon>Vertebrata</taxon>
        <taxon>Euteleostomi</taxon>
        <taxon>Actinopterygii</taxon>
        <taxon>Neopterygii</taxon>
        <taxon>Teleostei</taxon>
        <taxon>Neoteleostei</taxon>
        <taxon>Acanthomorphata</taxon>
        <taxon>Carangaria</taxon>
        <taxon>Pleuronectiformes</taxon>
        <taxon>Pleuronectoidei</taxon>
        <taxon>Soleidae</taxon>
        <taxon>Solea</taxon>
    </lineage>
</organism>
<reference evidence="2 3" key="1">
    <citation type="journal article" date="2021" name="Sci. Rep.">
        <title>Chromosome anchoring in Senegalese sole (Solea senegalensis) reveals sex-associated markers and genome rearrangements in flatfish.</title>
        <authorList>
            <person name="Guerrero-Cozar I."/>
            <person name="Gomez-Garrido J."/>
            <person name="Berbel C."/>
            <person name="Martinez-Blanch J.F."/>
            <person name="Alioto T."/>
            <person name="Claros M.G."/>
            <person name="Gagnaire P.A."/>
            <person name="Manchado M."/>
        </authorList>
    </citation>
    <scope>NUCLEOTIDE SEQUENCE [LARGE SCALE GENOMIC DNA]</scope>
    <source>
        <strain evidence="2">Sse05_10M</strain>
    </source>
</reference>
<feature type="region of interest" description="Disordered" evidence="1">
    <location>
        <begin position="32"/>
        <end position="53"/>
    </location>
</feature>
<keyword evidence="3" id="KW-1185">Reference proteome</keyword>
<comment type="caution">
    <text evidence="2">The sequence shown here is derived from an EMBL/GenBank/DDBJ whole genome shotgun (WGS) entry which is preliminary data.</text>
</comment>
<dbReference type="AlphaFoldDB" id="A0AAV6RIY7"/>
<proteinExistence type="predicted"/>
<dbReference type="Proteomes" id="UP000693946">
    <property type="component" value="Linkage Group LG19"/>
</dbReference>
<gene>
    <name evidence="2" type="ORF">JOB18_003958</name>
</gene>
<evidence type="ECO:0000313" key="3">
    <source>
        <dbReference type="Proteomes" id="UP000693946"/>
    </source>
</evidence>
<evidence type="ECO:0000256" key="1">
    <source>
        <dbReference type="SAM" id="MobiDB-lite"/>
    </source>
</evidence>
<dbReference type="EMBL" id="JAGKHQ010000011">
    <property type="protein sequence ID" value="KAG7504240.1"/>
    <property type="molecule type" value="Genomic_DNA"/>
</dbReference>
<name>A0AAV6RIY7_SOLSE</name>